<gene>
    <name evidence="1" type="ORF">M2319_004091</name>
</gene>
<dbReference type="Proteomes" id="UP001209755">
    <property type="component" value="Unassembled WGS sequence"/>
</dbReference>
<evidence type="ECO:0000313" key="1">
    <source>
        <dbReference type="EMBL" id="MCW2309732.1"/>
    </source>
</evidence>
<proteinExistence type="predicted"/>
<organism evidence="1 2">
    <name type="scientific">Rhodobium gokarnense</name>
    <dbReference type="NCBI Taxonomy" id="364296"/>
    <lineage>
        <taxon>Bacteria</taxon>
        <taxon>Pseudomonadati</taxon>
        <taxon>Pseudomonadota</taxon>
        <taxon>Alphaproteobacteria</taxon>
        <taxon>Hyphomicrobiales</taxon>
        <taxon>Rhodobiaceae</taxon>
        <taxon>Rhodobium</taxon>
    </lineage>
</organism>
<evidence type="ECO:0008006" key="3">
    <source>
        <dbReference type="Google" id="ProtNLM"/>
    </source>
</evidence>
<reference evidence="2" key="1">
    <citation type="submission" date="2023-07" db="EMBL/GenBank/DDBJ databases">
        <title>Genome sequencing of Purple Non-Sulfur Bacteria from various extreme environments.</title>
        <authorList>
            <person name="Mayer M."/>
        </authorList>
    </citation>
    <scope>NUCLEOTIDE SEQUENCE [LARGE SCALE GENOMIC DNA]</scope>
    <source>
        <strain evidence="2">DSM 17935</strain>
    </source>
</reference>
<dbReference type="EMBL" id="JAOQNS010000014">
    <property type="protein sequence ID" value="MCW2309732.1"/>
    <property type="molecule type" value="Genomic_DNA"/>
</dbReference>
<accession>A0ABT3HH45</accession>
<dbReference type="RefSeq" id="WP_264603310.1">
    <property type="nucleotide sequence ID" value="NZ_JAOQNS010000014.1"/>
</dbReference>
<name>A0ABT3HH45_9HYPH</name>
<keyword evidence="2" id="KW-1185">Reference proteome</keyword>
<sequence>MIVTFATTDPHYASFADRFEARMDELGLAYHIERVSPFPTPRQACLAAPAWIKRQVRRFGPVTWIDVDTEVLQAPEIDLGEYDVGFAENPERWRRRCPENAIASAVLAFNDTPGARRFLSDWQRLCEQWKPGEYGAHRRLCFVREYAEVRELDITPLLRGKIVYRGAKGAVEVAA</sequence>
<comment type="caution">
    <text evidence="1">The sequence shown here is derived from an EMBL/GenBank/DDBJ whole genome shotgun (WGS) entry which is preliminary data.</text>
</comment>
<protein>
    <recommendedName>
        <fullName evidence="3">Nucleotide-diphospho-sugar transferase domain-containing protein</fullName>
    </recommendedName>
</protein>
<evidence type="ECO:0000313" key="2">
    <source>
        <dbReference type="Proteomes" id="UP001209755"/>
    </source>
</evidence>